<protein>
    <recommendedName>
        <fullName evidence="4">Reverse transcriptase domain-containing protein</fullName>
    </recommendedName>
</protein>
<dbReference type="PANTHER" id="PTHR47510">
    <property type="entry name" value="REVERSE TRANSCRIPTASE DOMAIN-CONTAINING PROTEIN"/>
    <property type="match status" value="1"/>
</dbReference>
<evidence type="ECO:0000313" key="3">
    <source>
        <dbReference type="Proteomes" id="UP000193380"/>
    </source>
</evidence>
<dbReference type="Proteomes" id="UP000193380">
    <property type="component" value="Unassembled WGS sequence"/>
</dbReference>
<evidence type="ECO:0000256" key="1">
    <source>
        <dbReference type="SAM" id="MobiDB-lite"/>
    </source>
</evidence>
<evidence type="ECO:0008006" key="4">
    <source>
        <dbReference type="Google" id="ProtNLM"/>
    </source>
</evidence>
<evidence type="ECO:0000313" key="2">
    <source>
        <dbReference type="EMBL" id="CDQ96818.1"/>
    </source>
</evidence>
<dbReference type="STRING" id="8022.A0A060YY85"/>
<organism evidence="2 3">
    <name type="scientific">Oncorhynchus mykiss</name>
    <name type="common">Rainbow trout</name>
    <name type="synonym">Salmo gairdneri</name>
    <dbReference type="NCBI Taxonomy" id="8022"/>
    <lineage>
        <taxon>Eukaryota</taxon>
        <taxon>Metazoa</taxon>
        <taxon>Chordata</taxon>
        <taxon>Craniata</taxon>
        <taxon>Vertebrata</taxon>
        <taxon>Euteleostomi</taxon>
        <taxon>Actinopterygii</taxon>
        <taxon>Neopterygii</taxon>
        <taxon>Teleostei</taxon>
        <taxon>Protacanthopterygii</taxon>
        <taxon>Salmoniformes</taxon>
        <taxon>Salmonidae</taxon>
        <taxon>Salmoninae</taxon>
        <taxon>Oncorhynchus</taxon>
    </lineage>
</organism>
<sequence length="132" mass="14548">MHESISCSGRLSVADVSKTFKQVNIHKAAGLDGLPGCVLRACADQLAGVFTDIFNMSLIESVITTCFKQTTIVLVPKNTKATCLNLNDYRTVALTSVAMKCFERLVNGSHQHHYPRNPRPTPICIPPKQIHR</sequence>
<feature type="region of interest" description="Disordered" evidence="1">
    <location>
        <begin position="110"/>
        <end position="132"/>
    </location>
</feature>
<proteinExistence type="predicted"/>
<dbReference type="PaxDb" id="8022-A0A060YY85"/>
<dbReference type="AlphaFoldDB" id="A0A060YY85"/>
<name>A0A060YY85_ONCMY</name>
<gene>
    <name evidence="2" type="ORF">GSONMT00045990001</name>
</gene>
<reference evidence="2" key="1">
    <citation type="journal article" date="2014" name="Nat. Commun.">
        <title>The rainbow trout genome provides novel insights into evolution after whole-genome duplication in vertebrates.</title>
        <authorList>
            <person name="Berthelot C."/>
            <person name="Brunet F."/>
            <person name="Chalopin D."/>
            <person name="Juanchich A."/>
            <person name="Bernard M."/>
            <person name="Noel B."/>
            <person name="Bento P."/>
            <person name="Da Silva C."/>
            <person name="Labadie K."/>
            <person name="Alberti A."/>
            <person name="Aury J.M."/>
            <person name="Louis A."/>
            <person name="Dehais P."/>
            <person name="Bardou P."/>
            <person name="Montfort J."/>
            <person name="Klopp C."/>
            <person name="Cabau C."/>
            <person name="Gaspin C."/>
            <person name="Thorgaard G.H."/>
            <person name="Boussaha M."/>
            <person name="Quillet E."/>
            <person name="Guyomard R."/>
            <person name="Galiana D."/>
            <person name="Bobe J."/>
            <person name="Volff J.N."/>
            <person name="Genet C."/>
            <person name="Wincker P."/>
            <person name="Jaillon O."/>
            <person name="Roest Crollius H."/>
            <person name="Guiguen Y."/>
        </authorList>
    </citation>
    <scope>NUCLEOTIDE SEQUENCE [LARGE SCALE GENOMIC DNA]</scope>
</reference>
<dbReference type="PANTHER" id="PTHR47510:SF3">
    <property type="entry name" value="ENDO_EXONUCLEASE_PHOSPHATASE DOMAIN-CONTAINING PROTEIN"/>
    <property type="match status" value="1"/>
</dbReference>
<accession>A0A060YY85</accession>
<dbReference type="EMBL" id="FR927436">
    <property type="protein sequence ID" value="CDQ96818.1"/>
    <property type="molecule type" value="Genomic_DNA"/>
</dbReference>
<reference evidence="2" key="2">
    <citation type="submission" date="2014-03" db="EMBL/GenBank/DDBJ databases">
        <authorList>
            <person name="Genoscope - CEA"/>
        </authorList>
    </citation>
    <scope>NUCLEOTIDE SEQUENCE</scope>
</reference>